<keyword evidence="3" id="KW-0378">Hydrolase</keyword>
<dbReference type="PANTHER" id="PTHR46233">
    <property type="entry name" value="HYDROXYACYLGLUTATHIONE HYDROLASE GLOC"/>
    <property type="match status" value="1"/>
</dbReference>
<evidence type="ECO:0000313" key="6">
    <source>
        <dbReference type="EMBL" id="SVA11221.1"/>
    </source>
</evidence>
<proteinExistence type="predicted"/>
<sequence>MQLIFEQIRVGGDRNFAYLIADRDAERGVLVDPSYSPQAVVQRATDQGLVVSHVVNTHGHADHTDGNAHAVELTGAKIAAHPDAPDRPDVELDDGDELAVGALRLRCLHTPGHCTDHLILYEPTYQLLVTGDLLFIGKVGGAKTDDDARTEWASLQRMLDMVPDTATVWPGHDYGARPSSTIGLERQTNPFLLCADVDAFLRLRVEWPGYKKRLGLK</sequence>
<evidence type="ECO:0000256" key="4">
    <source>
        <dbReference type="ARBA" id="ARBA00022833"/>
    </source>
</evidence>
<dbReference type="GO" id="GO:0016787">
    <property type="term" value="F:hydrolase activity"/>
    <property type="evidence" value="ECO:0007669"/>
    <property type="project" value="UniProtKB-KW"/>
</dbReference>
<evidence type="ECO:0000256" key="2">
    <source>
        <dbReference type="ARBA" id="ARBA00022723"/>
    </source>
</evidence>
<reference evidence="6" key="1">
    <citation type="submission" date="2018-05" db="EMBL/GenBank/DDBJ databases">
        <authorList>
            <person name="Lanie J.A."/>
            <person name="Ng W.-L."/>
            <person name="Kazmierczak K.M."/>
            <person name="Andrzejewski T.M."/>
            <person name="Davidsen T.M."/>
            <person name="Wayne K.J."/>
            <person name="Tettelin H."/>
            <person name="Glass J.I."/>
            <person name="Rusch D."/>
            <person name="Podicherti R."/>
            <person name="Tsui H.-C.T."/>
            <person name="Winkler M.E."/>
        </authorList>
    </citation>
    <scope>NUCLEOTIDE SEQUENCE</scope>
</reference>
<name>A0A381T6P4_9ZZZZ</name>
<dbReference type="EMBL" id="UINC01004029">
    <property type="protein sequence ID" value="SVA11221.1"/>
    <property type="molecule type" value="Genomic_DNA"/>
</dbReference>
<organism evidence="6">
    <name type="scientific">marine metagenome</name>
    <dbReference type="NCBI Taxonomy" id="408172"/>
    <lineage>
        <taxon>unclassified sequences</taxon>
        <taxon>metagenomes</taxon>
        <taxon>ecological metagenomes</taxon>
    </lineage>
</organism>
<evidence type="ECO:0000256" key="3">
    <source>
        <dbReference type="ARBA" id="ARBA00022801"/>
    </source>
</evidence>
<dbReference type="Pfam" id="PF00753">
    <property type="entry name" value="Lactamase_B"/>
    <property type="match status" value="1"/>
</dbReference>
<gene>
    <name evidence="6" type="ORF">METZ01_LOCUS64075</name>
</gene>
<accession>A0A381T6P4</accession>
<keyword evidence="2" id="KW-0479">Metal-binding</keyword>
<evidence type="ECO:0000256" key="1">
    <source>
        <dbReference type="ARBA" id="ARBA00001947"/>
    </source>
</evidence>
<dbReference type="Gene3D" id="3.60.15.10">
    <property type="entry name" value="Ribonuclease Z/Hydroxyacylglutathione hydrolase-like"/>
    <property type="match status" value="1"/>
</dbReference>
<keyword evidence="4" id="KW-0862">Zinc</keyword>
<dbReference type="AlphaFoldDB" id="A0A381T6P4"/>
<dbReference type="InterPro" id="IPR001279">
    <property type="entry name" value="Metallo-B-lactamas"/>
</dbReference>
<dbReference type="SUPFAM" id="SSF56281">
    <property type="entry name" value="Metallo-hydrolase/oxidoreductase"/>
    <property type="match status" value="1"/>
</dbReference>
<dbReference type="SMART" id="SM00849">
    <property type="entry name" value="Lactamase_B"/>
    <property type="match status" value="1"/>
</dbReference>
<feature type="domain" description="Metallo-beta-lactamase" evidence="5">
    <location>
        <begin position="14"/>
        <end position="172"/>
    </location>
</feature>
<dbReference type="InterPro" id="IPR051453">
    <property type="entry name" value="MBL_Glyoxalase_II"/>
</dbReference>
<dbReference type="PANTHER" id="PTHR46233:SF3">
    <property type="entry name" value="HYDROXYACYLGLUTATHIONE HYDROLASE GLOC"/>
    <property type="match status" value="1"/>
</dbReference>
<protein>
    <recommendedName>
        <fullName evidence="5">Metallo-beta-lactamase domain-containing protein</fullName>
    </recommendedName>
</protein>
<evidence type="ECO:0000259" key="5">
    <source>
        <dbReference type="SMART" id="SM00849"/>
    </source>
</evidence>
<dbReference type="GO" id="GO:0046872">
    <property type="term" value="F:metal ion binding"/>
    <property type="evidence" value="ECO:0007669"/>
    <property type="project" value="UniProtKB-KW"/>
</dbReference>
<comment type="cofactor">
    <cofactor evidence="1">
        <name>Zn(2+)</name>
        <dbReference type="ChEBI" id="CHEBI:29105"/>
    </cofactor>
</comment>
<dbReference type="InterPro" id="IPR036866">
    <property type="entry name" value="RibonucZ/Hydroxyglut_hydro"/>
</dbReference>